<feature type="compositionally biased region" description="Polar residues" evidence="1">
    <location>
        <begin position="10"/>
        <end position="21"/>
    </location>
</feature>
<proteinExistence type="predicted"/>
<dbReference type="EMBL" id="SDAQ01000012">
    <property type="protein sequence ID" value="KAI3556485.1"/>
    <property type="molecule type" value="Genomic_DNA"/>
</dbReference>
<protein>
    <submittedName>
        <fullName evidence="2">Uncharacterized protein</fullName>
    </submittedName>
</protein>
<keyword evidence="3" id="KW-1185">Reference proteome</keyword>
<name>A0A9Q0B475_9PEZI</name>
<evidence type="ECO:0000256" key="1">
    <source>
        <dbReference type="SAM" id="MobiDB-lite"/>
    </source>
</evidence>
<feature type="compositionally biased region" description="Low complexity" evidence="1">
    <location>
        <begin position="52"/>
        <end position="65"/>
    </location>
</feature>
<comment type="caution">
    <text evidence="2">The sequence shown here is derived from an EMBL/GenBank/DDBJ whole genome shotgun (WGS) entry which is preliminary data.</text>
</comment>
<dbReference type="AlphaFoldDB" id="A0A9Q0B475"/>
<evidence type="ECO:0000313" key="3">
    <source>
        <dbReference type="Proteomes" id="UP001056436"/>
    </source>
</evidence>
<feature type="region of interest" description="Disordered" evidence="1">
    <location>
        <begin position="1"/>
        <end position="163"/>
    </location>
</feature>
<evidence type="ECO:0000313" key="2">
    <source>
        <dbReference type="EMBL" id="KAI3556485.1"/>
    </source>
</evidence>
<dbReference type="Proteomes" id="UP001056436">
    <property type="component" value="Unassembled WGS sequence"/>
</dbReference>
<feature type="compositionally biased region" description="Basic and acidic residues" evidence="1">
    <location>
        <begin position="22"/>
        <end position="37"/>
    </location>
</feature>
<sequence length="512" mass="54917">MSITKILDSSKVNAGINNNDARSNDEASDKGVGDTIDHLPTLAHSSASARTPSALSAHPLPSSPHRSAKPAQHTTHKPTAKQPAPHTPPANNHGAETKNLTRRCRTSVPDEPPLIVLRNLRSIPPGSARRSRAEQSPARPPRCSSLRVPGPRRKQLQSIPPAGVPYGYTPSRMRLWSSSLMGTSLLTVLAGSGPALATVPILTEVSLKGCADVDCPPGAVDDLVGESNCTLAGSVLRRVGIAPEVLDIPIDDKNTTDIRKLSLTVATVANSPAPANSPSWIKKQLYTQSYYLGAPAGLNLSSESYPKGCALIFQHMFQTLPTPHEVPDLDTTDCSPWLQQSCMDEITGYVDDFRTAHSNDETLPRCQEIAMYLEERTRTDKDFHCNLVAGAVNITGVDVIGPDAPTVLAQDAGDADDNNDCHPTLPQSYDMFKLTDVELILDGDGSTTKPTGGLNGYTPVMSVLFDKLLYSQWICMKTMSEYDQQNASARTSTPLVAGLIMALATLVAIMML</sequence>
<organism evidence="2 3">
    <name type="scientific">Colletotrichum abscissum</name>
    <dbReference type="NCBI Taxonomy" id="1671311"/>
    <lineage>
        <taxon>Eukaryota</taxon>
        <taxon>Fungi</taxon>
        <taxon>Dikarya</taxon>
        <taxon>Ascomycota</taxon>
        <taxon>Pezizomycotina</taxon>
        <taxon>Sordariomycetes</taxon>
        <taxon>Hypocreomycetidae</taxon>
        <taxon>Glomerellales</taxon>
        <taxon>Glomerellaceae</taxon>
        <taxon>Colletotrichum</taxon>
        <taxon>Colletotrichum acutatum species complex</taxon>
    </lineage>
</organism>
<dbReference type="OrthoDB" id="4835656at2759"/>
<gene>
    <name evidence="2" type="ORF">CABS02_03345</name>
</gene>
<reference evidence="2" key="1">
    <citation type="submission" date="2019-01" db="EMBL/GenBank/DDBJ databases">
        <title>Colletotrichum abscissum LGMF1257.</title>
        <authorList>
            <person name="Baroncelli R."/>
        </authorList>
    </citation>
    <scope>NUCLEOTIDE SEQUENCE</scope>
    <source>
        <strain evidence="2">Ca142</strain>
    </source>
</reference>
<accession>A0A9Q0B475</accession>